<feature type="region of interest" description="Disordered" evidence="1">
    <location>
        <begin position="284"/>
        <end position="315"/>
    </location>
</feature>
<comment type="caution">
    <text evidence="2">The sequence shown here is derived from an EMBL/GenBank/DDBJ whole genome shotgun (WGS) entry which is preliminary data.</text>
</comment>
<dbReference type="Proteomes" id="UP000245956">
    <property type="component" value="Unassembled WGS sequence"/>
</dbReference>
<sequence>MNLGFPRHAFILPDQADDVAKGIRIALHERQSLGVGLGQVVDVSGGASARRSTGQGADERGVVGRSIGKIIKVSTVKRERVEWQATVAPPPVTGGANSIGEFTPMQARFAPGRAGDAGPLPQRAGTANGVAVCAGLGLWGRQDGKLRTNRRGLNWATHTLLMMASRVVAVLQAAVVKVAFPFVQVGVRAGSCMRHIGVGPARARLPKAALRQPGKYQGIVPSGQPSPKTRCRNGAPDSDATGCRGTSPEISCLSGCNGLKTPAARARQRRRRWADVRKGLVGEAIGGGRESARPDERAETALGRPEERRNHQPCMADRSQDDWWVRWRDEESGLCSTPSGPFVHGAAACARVSARRPRPGHRCLLAGVVRLERRGEARQGEATEARNGACLQGAKRVRCGGRQGIGGRAGCWCWCWRRRRRQPEGRGRCRPVCATTESGSKNDEPGGGEIKARVGFALNKCTRSRSLGLTNSPRVTSARVPSVQVCLPSRASPPTRRRPPTTLEEQKQDPSPHQTTMRGGLGGQRLAVESNVERHGQQRRTRGKGFAAGMEQLPGRTTAGMRPQVGAPCEASQACHARPHPSHHLEASPVPAVGLFARSAPPTAARHAGPASQRRASGDVTAAPASRVSKCTSHFPVSSHDFGLSIGAASTIGMRQTRPYLNRTQPWRLTRSRALRPQGDERASVLVAGTQSPLLLPLSALVDHLFPSSAPVCQDGASTPPPGPLTVSSRHGHGLTRVPGHVVLSAGGSARSRGQT</sequence>
<name>A0A2U3EQA5_PURLI</name>
<feature type="region of interest" description="Disordered" evidence="1">
    <location>
        <begin position="215"/>
        <end position="244"/>
    </location>
</feature>
<feature type="region of interest" description="Disordered" evidence="1">
    <location>
        <begin position="466"/>
        <end position="558"/>
    </location>
</feature>
<gene>
    <name evidence="2" type="ORF">PCL_03873</name>
</gene>
<evidence type="ECO:0000313" key="2">
    <source>
        <dbReference type="EMBL" id="PWI76679.1"/>
    </source>
</evidence>
<protein>
    <submittedName>
        <fullName evidence="2">Uncharacterized protein</fullName>
    </submittedName>
</protein>
<evidence type="ECO:0000313" key="3">
    <source>
        <dbReference type="Proteomes" id="UP000245956"/>
    </source>
</evidence>
<feature type="compositionally biased region" description="Basic and acidic residues" evidence="1">
    <location>
        <begin position="290"/>
        <end position="310"/>
    </location>
</feature>
<proteinExistence type="predicted"/>
<feature type="region of interest" description="Disordered" evidence="1">
    <location>
        <begin position="425"/>
        <end position="448"/>
    </location>
</feature>
<dbReference type="AlphaFoldDB" id="A0A2U3EQA5"/>
<organism evidence="2 3">
    <name type="scientific">Purpureocillium lilacinum</name>
    <name type="common">Paecilomyces lilacinus</name>
    <dbReference type="NCBI Taxonomy" id="33203"/>
    <lineage>
        <taxon>Eukaryota</taxon>
        <taxon>Fungi</taxon>
        <taxon>Dikarya</taxon>
        <taxon>Ascomycota</taxon>
        <taxon>Pezizomycotina</taxon>
        <taxon>Sordariomycetes</taxon>
        <taxon>Hypocreomycetidae</taxon>
        <taxon>Hypocreales</taxon>
        <taxon>Ophiocordycipitaceae</taxon>
        <taxon>Purpureocillium</taxon>
    </lineage>
</organism>
<evidence type="ECO:0000256" key="1">
    <source>
        <dbReference type="SAM" id="MobiDB-lite"/>
    </source>
</evidence>
<dbReference type="EMBL" id="LCWV01000001">
    <property type="protein sequence ID" value="PWI76679.1"/>
    <property type="molecule type" value="Genomic_DNA"/>
</dbReference>
<accession>A0A2U3EQA5</accession>
<feature type="region of interest" description="Disordered" evidence="1">
    <location>
        <begin position="600"/>
        <end position="620"/>
    </location>
</feature>
<reference evidence="2 3" key="1">
    <citation type="journal article" date="2016" name="Front. Microbiol.">
        <title>Genome and transcriptome sequences reveal the specific parasitism of the nematophagous Purpureocillium lilacinum 36-1.</title>
        <authorList>
            <person name="Xie J."/>
            <person name="Li S."/>
            <person name="Mo C."/>
            <person name="Xiao X."/>
            <person name="Peng D."/>
            <person name="Wang G."/>
            <person name="Xiao Y."/>
        </authorList>
    </citation>
    <scope>NUCLEOTIDE SEQUENCE [LARGE SCALE GENOMIC DNA]</scope>
    <source>
        <strain evidence="2 3">36-1</strain>
    </source>
</reference>
<feature type="compositionally biased region" description="Polar residues" evidence="1">
    <location>
        <begin position="466"/>
        <end position="475"/>
    </location>
</feature>